<organism evidence="2 3">
    <name type="scientific">Plantactinospora soyae</name>
    <dbReference type="NCBI Taxonomy" id="1544732"/>
    <lineage>
        <taxon>Bacteria</taxon>
        <taxon>Bacillati</taxon>
        <taxon>Actinomycetota</taxon>
        <taxon>Actinomycetes</taxon>
        <taxon>Micromonosporales</taxon>
        <taxon>Micromonosporaceae</taxon>
        <taxon>Plantactinospora</taxon>
    </lineage>
</organism>
<evidence type="ECO:0000313" key="2">
    <source>
        <dbReference type="EMBL" id="MBE1488282.1"/>
    </source>
</evidence>
<keyword evidence="3" id="KW-1185">Reference proteome</keyword>
<dbReference type="RefSeq" id="WP_192767976.1">
    <property type="nucleotide sequence ID" value="NZ_JADBEB010000001.1"/>
</dbReference>
<dbReference type="PANTHER" id="PTHR37488">
    <property type="entry name" value="DUF1275 DOMAIN-CONTAINING PROTEIN"/>
    <property type="match status" value="1"/>
</dbReference>
<comment type="caution">
    <text evidence="2">The sequence shown here is derived from an EMBL/GenBank/DDBJ whole genome shotgun (WGS) entry which is preliminary data.</text>
</comment>
<dbReference type="Pfam" id="PF06912">
    <property type="entry name" value="DUF1275"/>
    <property type="match status" value="1"/>
</dbReference>
<dbReference type="EMBL" id="JADBEB010000001">
    <property type="protein sequence ID" value="MBE1488282.1"/>
    <property type="molecule type" value="Genomic_DNA"/>
</dbReference>
<dbReference type="PANTHER" id="PTHR37488:SF2">
    <property type="entry name" value="DUF1275 DOMAIN-CONTAINING PROTEIN"/>
    <property type="match status" value="1"/>
</dbReference>
<feature type="transmembrane region" description="Helical" evidence="1">
    <location>
        <begin position="12"/>
        <end position="32"/>
    </location>
</feature>
<evidence type="ECO:0000256" key="1">
    <source>
        <dbReference type="SAM" id="Phobius"/>
    </source>
</evidence>
<feature type="transmembrane region" description="Helical" evidence="1">
    <location>
        <begin position="120"/>
        <end position="138"/>
    </location>
</feature>
<feature type="transmembrane region" description="Helical" evidence="1">
    <location>
        <begin position="44"/>
        <end position="69"/>
    </location>
</feature>
<name>A0A927QYU9_9ACTN</name>
<accession>A0A927QYU9</accession>
<gene>
    <name evidence="2" type="ORF">H4W31_003920</name>
</gene>
<proteinExistence type="predicted"/>
<dbReference type="InterPro" id="IPR010699">
    <property type="entry name" value="DUF1275"/>
</dbReference>
<evidence type="ECO:0000313" key="3">
    <source>
        <dbReference type="Proteomes" id="UP000649753"/>
    </source>
</evidence>
<keyword evidence="1" id="KW-1133">Transmembrane helix</keyword>
<dbReference type="Proteomes" id="UP000649753">
    <property type="component" value="Unassembled WGS sequence"/>
</dbReference>
<feature type="transmembrane region" description="Helical" evidence="1">
    <location>
        <begin position="172"/>
        <end position="192"/>
    </location>
</feature>
<keyword evidence="1" id="KW-0812">Transmembrane</keyword>
<reference evidence="2" key="1">
    <citation type="submission" date="2020-10" db="EMBL/GenBank/DDBJ databases">
        <title>Sequencing the genomes of 1000 actinobacteria strains.</title>
        <authorList>
            <person name="Klenk H.-P."/>
        </authorList>
    </citation>
    <scope>NUCLEOTIDE SEQUENCE</scope>
    <source>
        <strain evidence="2">DSM 46832</strain>
    </source>
</reference>
<keyword evidence="1" id="KW-0472">Membrane</keyword>
<sequence length="225" mass="22756">MTERRPQGPLPGLLVGLTVVSGLVDAFSLLSLGRVFVSNMTGNVVFLGFAIAGTGGVSIEASLLALVAFVLGARVGGRWAADRTLHRGRLLAIATGVQAGLVIVAAIVVSVVGIPNLATQLALLGLLGLAMGGQNGVVRRLGVPGLPTTVLTRTITGLVVDAGHAPLPARPLLSVLALLCGAIVGAALLRWLALPAPLWLAALLLVGYGIGAGVAAARPRSDDWR</sequence>
<protein>
    <submittedName>
        <fullName evidence="2">Uncharacterized membrane protein YoaK (UPF0700 family)</fullName>
    </submittedName>
</protein>
<dbReference type="AlphaFoldDB" id="A0A927QYU9"/>
<feature type="transmembrane region" description="Helical" evidence="1">
    <location>
        <begin position="90"/>
        <end position="114"/>
    </location>
</feature>
<feature type="transmembrane region" description="Helical" evidence="1">
    <location>
        <begin position="198"/>
        <end position="217"/>
    </location>
</feature>